<keyword evidence="1" id="KW-0732">Signal</keyword>
<dbReference type="Proteomes" id="UP000051581">
    <property type="component" value="Unassembled WGS sequence"/>
</dbReference>
<accession>A0A0R1KXW9</accession>
<feature type="chain" id="PRO_5006406937" description="Extracellular protein" evidence="1">
    <location>
        <begin position="31"/>
        <end position="138"/>
    </location>
</feature>
<proteinExistence type="predicted"/>
<name>A0A0R1KXW9_9LACO</name>
<dbReference type="EMBL" id="AZEA01000010">
    <property type="protein sequence ID" value="KRK88277.1"/>
    <property type="molecule type" value="Genomic_DNA"/>
</dbReference>
<evidence type="ECO:0008006" key="4">
    <source>
        <dbReference type="Google" id="ProtNLM"/>
    </source>
</evidence>
<dbReference type="AlphaFoldDB" id="A0A0R1KXW9"/>
<evidence type="ECO:0000313" key="2">
    <source>
        <dbReference type="EMBL" id="KRK88277.1"/>
    </source>
</evidence>
<keyword evidence="3" id="KW-1185">Reference proteome</keyword>
<comment type="caution">
    <text evidence="2">The sequence shown here is derived from an EMBL/GenBank/DDBJ whole genome shotgun (WGS) entry which is preliminary data.</text>
</comment>
<dbReference type="PATRIC" id="fig|1423808.3.peg.424"/>
<sequence>MKLKKLFYLAIAAFSFTLFVGLASQQPAMAKSATTPTSLRGAWHRTTTKSRYVMIIKKHSMTGWRYSKTLHKVVNKGYVKPSQLYVQKTKQGFYNIGLKQSDAIQTLKAGRYKGQKVLIEHLGFFDKTGTQQLWFRGK</sequence>
<organism evidence="2 3">
    <name type="scientific">Lentilactobacillus sunkii DSM 19904</name>
    <dbReference type="NCBI Taxonomy" id="1423808"/>
    <lineage>
        <taxon>Bacteria</taxon>
        <taxon>Bacillati</taxon>
        <taxon>Bacillota</taxon>
        <taxon>Bacilli</taxon>
        <taxon>Lactobacillales</taxon>
        <taxon>Lactobacillaceae</taxon>
        <taxon>Lentilactobacillus</taxon>
    </lineage>
</organism>
<gene>
    <name evidence="2" type="ORF">FD17_GL000419</name>
</gene>
<reference evidence="2 3" key="1">
    <citation type="journal article" date="2015" name="Genome Announc.">
        <title>Expanding the biotechnology potential of lactobacilli through comparative genomics of 213 strains and associated genera.</title>
        <authorList>
            <person name="Sun Z."/>
            <person name="Harris H.M."/>
            <person name="McCann A."/>
            <person name="Guo C."/>
            <person name="Argimon S."/>
            <person name="Zhang W."/>
            <person name="Yang X."/>
            <person name="Jeffery I.B."/>
            <person name="Cooney J.C."/>
            <person name="Kagawa T.F."/>
            <person name="Liu W."/>
            <person name="Song Y."/>
            <person name="Salvetti E."/>
            <person name="Wrobel A."/>
            <person name="Rasinkangas P."/>
            <person name="Parkhill J."/>
            <person name="Rea M.C."/>
            <person name="O'Sullivan O."/>
            <person name="Ritari J."/>
            <person name="Douillard F.P."/>
            <person name="Paul Ross R."/>
            <person name="Yang R."/>
            <person name="Briner A.E."/>
            <person name="Felis G.E."/>
            <person name="de Vos W.M."/>
            <person name="Barrangou R."/>
            <person name="Klaenhammer T.R."/>
            <person name="Caufield P.W."/>
            <person name="Cui Y."/>
            <person name="Zhang H."/>
            <person name="O'Toole P.W."/>
        </authorList>
    </citation>
    <scope>NUCLEOTIDE SEQUENCE [LARGE SCALE GENOMIC DNA]</scope>
    <source>
        <strain evidence="2 3">DSM 19904</strain>
    </source>
</reference>
<dbReference type="RefSeq" id="WP_057825087.1">
    <property type="nucleotide sequence ID" value="NZ_AZEA01000010.1"/>
</dbReference>
<feature type="signal peptide" evidence="1">
    <location>
        <begin position="1"/>
        <end position="30"/>
    </location>
</feature>
<evidence type="ECO:0000256" key="1">
    <source>
        <dbReference type="SAM" id="SignalP"/>
    </source>
</evidence>
<evidence type="ECO:0000313" key="3">
    <source>
        <dbReference type="Proteomes" id="UP000051581"/>
    </source>
</evidence>
<protein>
    <recommendedName>
        <fullName evidence="4">Extracellular protein</fullName>
    </recommendedName>
</protein>
<dbReference type="OrthoDB" id="9899536at2"/>